<feature type="coiled-coil region" evidence="1">
    <location>
        <begin position="22"/>
        <end position="49"/>
    </location>
</feature>
<name>A0A969PVG0_9BACI</name>
<keyword evidence="4" id="KW-1185">Reference proteome</keyword>
<keyword evidence="2" id="KW-1133">Transmembrane helix</keyword>
<keyword evidence="2" id="KW-0812">Transmembrane</keyword>
<evidence type="ECO:0000313" key="4">
    <source>
        <dbReference type="Proteomes" id="UP000752012"/>
    </source>
</evidence>
<evidence type="ECO:0000256" key="1">
    <source>
        <dbReference type="SAM" id="Coils"/>
    </source>
</evidence>
<reference evidence="3 4" key="1">
    <citation type="submission" date="2020-03" db="EMBL/GenBank/DDBJ databases">
        <title>Assessment of the enzymatic potential of alkaline-tolerant lipase obtained from Bacillus luteus H11 (technogenic soil) for the bioremediation of saline soils contaminated with petroleum substances.</title>
        <authorList>
            <person name="Kalwasinska A."/>
        </authorList>
    </citation>
    <scope>NUCLEOTIDE SEQUENCE [LARGE SCALE GENOMIC DNA]</scope>
    <source>
        <strain evidence="3 4">H11</strain>
    </source>
</reference>
<gene>
    <name evidence="3" type="ORF">HCN83_16165</name>
</gene>
<organism evidence="3 4">
    <name type="scientific">Alkalicoccus luteus</name>
    <dbReference type="NCBI Taxonomy" id="1237094"/>
    <lineage>
        <taxon>Bacteria</taxon>
        <taxon>Bacillati</taxon>
        <taxon>Bacillota</taxon>
        <taxon>Bacilli</taxon>
        <taxon>Bacillales</taxon>
        <taxon>Bacillaceae</taxon>
        <taxon>Alkalicoccus</taxon>
    </lineage>
</organism>
<dbReference type="AlphaFoldDB" id="A0A969PVG0"/>
<keyword evidence="2" id="KW-0472">Membrane</keyword>
<sequence length="49" mass="5825">MIWTLIGIATIVAVLILLTAAVWKEKKKLQKLEEQTQELRNELHRRRNK</sequence>
<dbReference type="RefSeq" id="WP_168009218.1">
    <property type="nucleotide sequence ID" value="NZ_JAATHJ010000039.1"/>
</dbReference>
<protein>
    <submittedName>
        <fullName evidence="3">Uncharacterized protein</fullName>
    </submittedName>
</protein>
<accession>A0A969PVG0</accession>
<evidence type="ECO:0000256" key="2">
    <source>
        <dbReference type="SAM" id="Phobius"/>
    </source>
</evidence>
<dbReference type="EMBL" id="JAATHJ010000039">
    <property type="protein sequence ID" value="NJP39106.1"/>
    <property type="molecule type" value="Genomic_DNA"/>
</dbReference>
<comment type="caution">
    <text evidence="3">The sequence shown here is derived from an EMBL/GenBank/DDBJ whole genome shotgun (WGS) entry which is preliminary data.</text>
</comment>
<dbReference type="Proteomes" id="UP000752012">
    <property type="component" value="Unassembled WGS sequence"/>
</dbReference>
<proteinExistence type="predicted"/>
<keyword evidence="1" id="KW-0175">Coiled coil</keyword>
<feature type="transmembrane region" description="Helical" evidence="2">
    <location>
        <begin position="6"/>
        <end position="23"/>
    </location>
</feature>
<evidence type="ECO:0000313" key="3">
    <source>
        <dbReference type="EMBL" id="NJP39106.1"/>
    </source>
</evidence>